<protein>
    <submittedName>
        <fullName evidence="2">Uncharacterized protein</fullName>
    </submittedName>
</protein>
<reference evidence="3" key="3">
    <citation type="submission" date="2018-08" db="EMBL/GenBank/DDBJ databases">
        <authorList>
            <person name="Guldener U."/>
        </authorList>
    </citation>
    <scope>NUCLEOTIDE SEQUENCE</scope>
    <source>
        <strain evidence="3">UB2</strain>
    </source>
</reference>
<dbReference type="Proteomes" id="UP000658997">
    <property type="component" value="Unassembled WGS sequence"/>
</dbReference>
<dbReference type="InterPro" id="IPR002060">
    <property type="entry name" value="Squ/phyt_synthse"/>
</dbReference>
<keyword evidence="5" id="KW-1185">Reference proteome</keyword>
<evidence type="ECO:0000313" key="2">
    <source>
        <dbReference type="EMBL" id="SAM73271.1"/>
    </source>
</evidence>
<dbReference type="AlphaFoldDB" id="A0A1K0FYE2"/>
<name>A0A1K0FYE2_9BASI</name>
<proteinExistence type="predicted"/>
<dbReference type="InterPro" id="IPR008949">
    <property type="entry name" value="Isoprenoid_synthase_dom_sf"/>
</dbReference>
<evidence type="ECO:0000313" key="4">
    <source>
        <dbReference type="Proteomes" id="UP000179920"/>
    </source>
</evidence>
<reference evidence="2" key="1">
    <citation type="submission" date="2016-04" db="EMBL/GenBank/DDBJ databases">
        <authorList>
            <person name="Evans L.H."/>
            <person name="Alamgir A."/>
            <person name="Owens N."/>
            <person name="Weber N.D."/>
            <person name="Virtaneva K."/>
            <person name="Barbian K."/>
            <person name="Babar A."/>
            <person name="Rosenke K."/>
        </authorList>
    </citation>
    <scope>NUCLEOTIDE SEQUENCE</scope>
    <source>
        <strain evidence="2">UB2112</strain>
    </source>
</reference>
<accession>A0A1K0FYE2</accession>
<organism evidence="2 4">
    <name type="scientific">Ustilago bromivora</name>
    <dbReference type="NCBI Taxonomy" id="307758"/>
    <lineage>
        <taxon>Eukaryota</taxon>
        <taxon>Fungi</taxon>
        <taxon>Dikarya</taxon>
        <taxon>Basidiomycota</taxon>
        <taxon>Ustilaginomycotina</taxon>
        <taxon>Ustilaginomycetes</taxon>
        <taxon>Ustilaginales</taxon>
        <taxon>Ustilaginaceae</taxon>
        <taxon>Ustilago</taxon>
    </lineage>
</organism>
<evidence type="ECO:0000313" key="3">
    <source>
        <dbReference type="EMBL" id="SYW80225.1"/>
    </source>
</evidence>
<dbReference type="OrthoDB" id="10252354at2759"/>
<dbReference type="EMBL" id="ULHB01000066">
    <property type="protein sequence ID" value="SYW80225.1"/>
    <property type="molecule type" value="Genomic_DNA"/>
</dbReference>
<dbReference type="Proteomes" id="UP000179920">
    <property type="component" value="Chromosome II"/>
</dbReference>
<feature type="region of interest" description="Disordered" evidence="1">
    <location>
        <begin position="41"/>
        <end position="89"/>
    </location>
</feature>
<gene>
    <name evidence="3" type="ORF">UBRO2_03493</name>
    <name evidence="2" type="ORF">UBRO_00023</name>
</gene>
<sequence>MIATSSSRTLVLAASRTASSGGNCACCLAAPVGVFAASHSASTQSSSASPKRSLSSSRRVKLASSPRLQEAAEGPSRRTAPPATTQLSPLQSPRTFLLEELAKRDHPSYLAHHFYPKHLQTHFAAIRTFNVEIAGLKDTISNELLGRMRMGWWRDAVQGAYQNRPAKHPVVLALRDAFQDPAVKSNAAGGLMLDHFLRIIDIREADLADDFAAPTLEQLESYSESTSSRLHYLSLNLLGVRSDAMDELFSHLGKVSGLSLAISSIPYHSHPPPHMRNSITKGARKLVLPREFVHKHNVVEEDVFRNGPQAHGFRDAVFALATRANDYLITARKIIKDEFGGKVPQAVVPPLVGIVPARSYLERLEKADFNTYDASLQTGKHWKLPWDMWRVSRKRTI</sequence>
<feature type="compositionally biased region" description="Low complexity" evidence="1">
    <location>
        <begin position="41"/>
        <end position="66"/>
    </location>
</feature>
<dbReference type="FunFam" id="1.10.600.10:FF:000045">
    <property type="entry name" value="Chromosome 1, whole genome shotgun sequence"/>
    <property type="match status" value="1"/>
</dbReference>
<dbReference type="SUPFAM" id="SSF48576">
    <property type="entry name" value="Terpenoid synthases"/>
    <property type="match status" value="1"/>
</dbReference>
<dbReference type="Pfam" id="PF00494">
    <property type="entry name" value="SQS_PSY"/>
    <property type="match status" value="1"/>
</dbReference>
<evidence type="ECO:0000256" key="1">
    <source>
        <dbReference type="SAM" id="MobiDB-lite"/>
    </source>
</evidence>
<reference evidence="4" key="2">
    <citation type="submission" date="2016-04" db="EMBL/GenBank/DDBJ databases">
        <authorList>
            <person name="Guldener U."/>
            <person name="Guldener U."/>
        </authorList>
    </citation>
    <scope>NUCLEOTIDE SEQUENCE [LARGE SCALE GENOMIC DNA]</scope>
    <source>
        <strain evidence="4">UB2112</strain>
    </source>
</reference>
<evidence type="ECO:0000313" key="5">
    <source>
        <dbReference type="Proteomes" id="UP000658997"/>
    </source>
</evidence>
<dbReference type="Gene3D" id="1.10.600.10">
    <property type="entry name" value="Farnesyl Diphosphate Synthase"/>
    <property type="match status" value="1"/>
</dbReference>
<dbReference type="EMBL" id="LT558118">
    <property type="protein sequence ID" value="SAM73271.1"/>
    <property type="molecule type" value="Genomic_DNA"/>
</dbReference>